<dbReference type="EMBL" id="QYBB01000008">
    <property type="protein sequence ID" value="RYC32313.1"/>
    <property type="molecule type" value="Genomic_DNA"/>
</dbReference>
<accession>A0A4Q2U6P2</accession>
<keyword evidence="4" id="KW-0249">Electron transport</keyword>
<dbReference type="GO" id="GO:0046872">
    <property type="term" value="F:metal ion binding"/>
    <property type="evidence" value="ECO:0007669"/>
    <property type="project" value="UniProtKB-KW"/>
</dbReference>
<evidence type="ECO:0000256" key="2">
    <source>
        <dbReference type="ARBA" id="ARBA00022617"/>
    </source>
</evidence>
<dbReference type="InterPro" id="IPR002327">
    <property type="entry name" value="Cyt_c_1A/1B"/>
</dbReference>
<evidence type="ECO:0000313" key="10">
    <source>
        <dbReference type="EMBL" id="RYC32313.1"/>
    </source>
</evidence>
<dbReference type="SUPFAM" id="SSF46626">
    <property type="entry name" value="Cytochrome c"/>
    <property type="match status" value="1"/>
</dbReference>
<dbReference type="RefSeq" id="WP_129225923.1">
    <property type="nucleotide sequence ID" value="NZ_QYBB01000008.1"/>
</dbReference>
<feature type="region of interest" description="Disordered" evidence="7">
    <location>
        <begin position="173"/>
        <end position="200"/>
    </location>
</feature>
<organism evidence="10 11">
    <name type="scientific">Lichenibacterium minor</name>
    <dbReference type="NCBI Taxonomy" id="2316528"/>
    <lineage>
        <taxon>Bacteria</taxon>
        <taxon>Pseudomonadati</taxon>
        <taxon>Pseudomonadota</taxon>
        <taxon>Alphaproteobacteria</taxon>
        <taxon>Hyphomicrobiales</taxon>
        <taxon>Lichenihabitantaceae</taxon>
        <taxon>Lichenibacterium</taxon>
    </lineage>
</organism>
<evidence type="ECO:0000256" key="1">
    <source>
        <dbReference type="ARBA" id="ARBA00022448"/>
    </source>
</evidence>
<dbReference type="GO" id="GO:0009055">
    <property type="term" value="F:electron transfer activity"/>
    <property type="evidence" value="ECO:0007669"/>
    <property type="project" value="InterPro"/>
</dbReference>
<dbReference type="OrthoDB" id="9805828at2"/>
<reference evidence="10 11" key="2">
    <citation type="submission" date="2019-02" db="EMBL/GenBank/DDBJ databases">
        <title>'Lichenibacterium ramalinii' gen. nov. sp. nov., 'Lichenibacterium minor' gen. nov. sp. nov.</title>
        <authorList>
            <person name="Pankratov T."/>
        </authorList>
    </citation>
    <scope>NUCLEOTIDE SEQUENCE [LARGE SCALE GENOMIC DNA]</scope>
    <source>
        <strain evidence="10 11">RmlP026</strain>
    </source>
</reference>
<evidence type="ECO:0000256" key="6">
    <source>
        <dbReference type="PROSITE-ProRule" id="PRU00433"/>
    </source>
</evidence>
<evidence type="ECO:0000256" key="8">
    <source>
        <dbReference type="SAM" id="Phobius"/>
    </source>
</evidence>
<keyword evidence="11" id="KW-1185">Reference proteome</keyword>
<keyword evidence="8" id="KW-1133">Transmembrane helix</keyword>
<dbReference type="InterPro" id="IPR036909">
    <property type="entry name" value="Cyt_c-like_dom_sf"/>
</dbReference>
<dbReference type="PRINTS" id="PR00604">
    <property type="entry name" value="CYTCHRMECIAB"/>
</dbReference>
<evidence type="ECO:0000256" key="7">
    <source>
        <dbReference type="SAM" id="MobiDB-lite"/>
    </source>
</evidence>
<keyword evidence="8" id="KW-0812">Transmembrane</keyword>
<dbReference type="InterPro" id="IPR009056">
    <property type="entry name" value="Cyt_c-like_dom"/>
</dbReference>
<feature type="domain" description="Cytochrome c" evidence="9">
    <location>
        <begin position="72"/>
        <end position="172"/>
    </location>
</feature>
<feature type="transmembrane region" description="Helical" evidence="8">
    <location>
        <begin position="12"/>
        <end position="31"/>
    </location>
</feature>
<dbReference type="PROSITE" id="PS51007">
    <property type="entry name" value="CYTC"/>
    <property type="match status" value="1"/>
</dbReference>
<dbReference type="AlphaFoldDB" id="A0A4Q2U6P2"/>
<evidence type="ECO:0000256" key="5">
    <source>
        <dbReference type="ARBA" id="ARBA00023004"/>
    </source>
</evidence>
<sequence length="200" mass="20128">MDSFEVNKVAGGVLGTLLATMGLGLLAGWLYSPAEPGKPGYDLPLAAAETAGAGDSKTAAPAKPLPVLLASASVEKGASLAKACGACHNFEKGAAAKVGPPLWGVLGRPVGGVAGFGYSEAIKGKGGDWTLDKINAFITSPKGYAPGTKMTYAGEEDPQKRADILDYLHTLSDNPQPLPAVTDAAPADALPASTEPAKKG</sequence>
<dbReference type="Gene3D" id="1.10.760.10">
    <property type="entry name" value="Cytochrome c-like domain"/>
    <property type="match status" value="1"/>
</dbReference>
<comment type="caution">
    <text evidence="10">The sequence shown here is derived from an EMBL/GenBank/DDBJ whole genome shotgun (WGS) entry which is preliminary data.</text>
</comment>
<gene>
    <name evidence="10" type="ORF">D3273_09815</name>
</gene>
<keyword evidence="3 6" id="KW-0479">Metal-binding</keyword>
<dbReference type="Pfam" id="PF00034">
    <property type="entry name" value="Cytochrom_C"/>
    <property type="match status" value="1"/>
</dbReference>
<evidence type="ECO:0000259" key="9">
    <source>
        <dbReference type="PROSITE" id="PS51007"/>
    </source>
</evidence>
<keyword evidence="5 6" id="KW-0408">Iron</keyword>
<evidence type="ECO:0000256" key="4">
    <source>
        <dbReference type="ARBA" id="ARBA00022982"/>
    </source>
</evidence>
<reference evidence="10 11" key="1">
    <citation type="submission" date="2018-12" db="EMBL/GenBank/DDBJ databases">
        <authorList>
            <person name="Grouzdev D.S."/>
            <person name="Krutkina M.S."/>
        </authorList>
    </citation>
    <scope>NUCLEOTIDE SEQUENCE [LARGE SCALE GENOMIC DNA]</scope>
    <source>
        <strain evidence="10 11">RmlP026</strain>
    </source>
</reference>
<name>A0A4Q2U6P2_9HYPH</name>
<evidence type="ECO:0000256" key="3">
    <source>
        <dbReference type="ARBA" id="ARBA00022723"/>
    </source>
</evidence>
<protein>
    <submittedName>
        <fullName evidence="10">Cytochrome c family protein</fullName>
    </submittedName>
</protein>
<evidence type="ECO:0000313" key="11">
    <source>
        <dbReference type="Proteomes" id="UP000290759"/>
    </source>
</evidence>
<keyword evidence="1" id="KW-0813">Transport</keyword>
<keyword evidence="8" id="KW-0472">Membrane</keyword>
<keyword evidence="2 6" id="KW-0349">Heme</keyword>
<dbReference type="GO" id="GO:0020037">
    <property type="term" value="F:heme binding"/>
    <property type="evidence" value="ECO:0007669"/>
    <property type="project" value="InterPro"/>
</dbReference>
<dbReference type="Proteomes" id="UP000290759">
    <property type="component" value="Unassembled WGS sequence"/>
</dbReference>
<dbReference type="PANTHER" id="PTHR11961">
    <property type="entry name" value="CYTOCHROME C"/>
    <property type="match status" value="1"/>
</dbReference>
<proteinExistence type="predicted"/>